<keyword evidence="2" id="KW-1185">Reference proteome</keyword>
<comment type="caution">
    <text evidence="1">The sequence shown here is derived from an EMBL/GenBank/DDBJ whole genome shotgun (WGS) entry which is preliminary data.</text>
</comment>
<dbReference type="RefSeq" id="XP_013260069.1">
    <property type="nucleotide sequence ID" value="XM_013404615.1"/>
</dbReference>
<dbReference type="HOGENOM" id="CLU_014048_3_0_1"/>
<dbReference type="VEuPathDB" id="FungiDB:A1O9_05396"/>
<dbReference type="OrthoDB" id="1744869at2759"/>
<dbReference type="GeneID" id="25280322"/>
<gene>
    <name evidence="1" type="ORF">A1O9_05396</name>
</gene>
<organism evidence="1 2">
    <name type="scientific">Exophiala aquamarina CBS 119918</name>
    <dbReference type="NCBI Taxonomy" id="1182545"/>
    <lineage>
        <taxon>Eukaryota</taxon>
        <taxon>Fungi</taxon>
        <taxon>Dikarya</taxon>
        <taxon>Ascomycota</taxon>
        <taxon>Pezizomycotina</taxon>
        <taxon>Eurotiomycetes</taxon>
        <taxon>Chaetothyriomycetidae</taxon>
        <taxon>Chaetothyriales</taxon>
        <taxon>Herpotrichiellaceae</taxon>
        <taxon>Exophiala</taxon>
    </lineage>
</organism>
<dbReference type="STRING" id="1182545.A0A072PBJ6"/>
<proteinExistence type="predicted"/>
<evidence type="ECO:0000313" key="1">
    <source>
        <dbReference type="EMBL" id="KEF57479.1"/>
    </source>
</evidence>
<protein>
    <submittedName>
        <fullName evidence="1">Uncharacterized protein</fullName>
    </submittedName>
</protein>
<dbReference type="EMBL" id="AMGV01000004">
    <property type="protein sequence ID" value="KEF57479.1"/>
    <property type="molecule type" value="Genomic_DNA"/>
</dbReference>
<evidence type="ECO:0000313" key="2">
    <source>
        <dbReference type="Proteomes" id="UP000027920"/>
    </source>
</evidence>
<sequence length="551" mass="60499">MSQKGCPAKQRTTPKLTVLDAATQNPEDVLEQLPDFKGLGPHCIRNVVILVTPSIAPVLARKDFLQSIITRIYASFEKHALPEFWLKKKGIEIKSLSAVVDALPFRETAAAQQLESEGLSILFSSGSVFSEPGFPTPAGDDDTSYTLTFTSAYHSVDPGIPSQEINPSPVRYLTLPVANTFFVNGSRATLFQDTWKVDLSSGGSVNGRGLVNVASLVSHERRQHLQRATIAGNFHSNDLTQCVLPLTPLTESREITKAMGNVVTEIQLPERKAPASAELESSVSKYLRDNPDATAAGPLLIYASIRPPRSANAGTYETPPQDYLRTLNFLDTFEECTRLFRVTGGGGGWGKKQGLLSLDPAVDFDSHSTTDSNFPDIGEDVDDVSQLYEPKGMMPVGSSIRFWVWDHKDKNKKNGIIKENVTDHFPDLDPEQEKQSPDRVWSGQDNMHFVFGTGSRAEEREGTEGQGAVVSNKSRITHQCLYGYFGMLSYGGAAIGSAEEIFPEVTYTSRPSWHRLWAGARSRVDVPNTTFVLDVDSGYFEKSFPAEGVVE</sequence>
<dbReference type="AlphaFoldDB" id="A0A072PBJ6"/>
<name>A0A072PBJ6_9EURO</name>
<accession>A0A072PBJ6</accession>
<dbReference type="Proteomes" id="UP000027920">
    <property type="component" value="Unassembled WGS sequence"/>
</dbReference>
<reference evidence="1 2" key="1">
    <citation type="submission" date="2013-03" db="EMBL/GenBank/DDBJ databases">
        <title>The Genome Sequence of Exophiala aquamarina CBS 119918.</title>
        <authorList>
            <consortium name="The Broad Institute Genomics Platform"/>
            <person name="Cuomo C."/>
            <person name="de Hoog S."/>
            <person name="Gorbushina A."/>
            <person name="Walker B."/>
            <person name="Young S.K."/>
            <person name="Zeng Q."/>
            <person name="Gargeya S."/>
            <person name="Fitzgerald M."/>
            <person name="Haas B."/>
            <person name="Abouelleil A."/>
            <person name="Allen A.W."/>
            <person name="Alvarado L."/>
            <person name="Arachchi H.M."/>
            <person name="Berlin A.M."/>
            <person name="Chapman S.B."/>
            <person name="Gainer-Dewar J."/>
            <person name="Goldberg J."/>
            <person name="Griggs A."/>
            <person name="Gujja S."/>
            <person name="Hansen M."/>
            <person name="Howarth C."/>
            <person name="Imamovic A."/>
            <person name="Ireland A."/>
            <person name="Larimer J."/>
            <person name="McCowan C."/>
            <person name="Murphy C."/>
            <person name="Pearson M."/>
            <person name="Poon T.W."/>
            <person name="Priest M."/>
            <person name="Roberts A."/>
            <person name="Saif S."/>
            <person name="Shea T."/>
            <person name="Sisk P."/>
            <person name="Sykes S."/>
            <person name="Wortman J."/>
            <person name="Nusbaum C."/>
            <person name="Birren B."/>
        </authorList>
    </citation>
    <scope>NUCLEOTIDE SEQUENCE [LARGE SCALE GENOMIC DNA]</scope>
    <source>
        <strain evidence="1 2">CBS 119918</strain>
    </source>
</reference>